<dbReference type="AlphaFoldDB" id="A0A7S6U5D8"/>
<evidence type="ECO:0000313" key="3">
    <source>
        <dbReference type="Proteomes" id="UP000593846"/>
    </source>
</evidence>
<evidence type="ECO:0000313" key="2">
    <source>
        <dbReference type="EMBL" id="QOV22424.1"/>
    </source>
</evidence>
<feature type="transmembrane region" description="Helical" evidence="1">
    <location>
        <begin position="39"/>
        <end position="57"/>
    </location>
</feature>
<keyword evidence="1" id="KW-0472">Membrane</keyword>
<dbReference type="Proteomes" id="UP000593846">
    <property type="component" value="Chromosome"/>
</dbReference>
<dbReference type="EMBL" id="CP063311">
    <property type="protein sequence ID" value="QOV22424.1"/>
    <property type="molecule type" value="Genomic_DNA"/>
</dbReference>
<accession>A0A7S6U5D8</accession>
<dbReference type="KEGG" id="aee:IM676_17410"/>
<protein>
    <submittedName>
        <fullName evidence="2">Uncharacterized protein</fullName>
    </submittedName>
</protein>
<sequence length="64" mass="7204">MNQSSLNRTLTQIFAMLLGMGLAMWVVRGFGMLTFIPGGVIKLLLLGAITIGVISYLKRTWWRF</sequence>
<feature type="transmembrane region" description="Helical" evidence="1">
    <location>
        <begin position="12"/>
        <end position="33"/>
    </location>
</feature>
<gene>
    <name evidence="2" type="ORF">IM676_17410</name>
</gene>
<evidence type="ECO:0000256" key="1">
    <source>
        <dbReference type="SAM" id="Phobius"/>
    </source>
</evidence>
<keyword evidence="1" id="KW-1133">Transmembrane helix</keyword>
<keyword evidence="1" id="KW-0812">Transmembrane</keyword>
<proteinExistence type="predicted"/>
<reference evidence="3" key="1">
    <citation type="submission" date="2020-10" db="EMBL/GenBank/DDBJ databases">
        <title>Genome-based taxonomic classification of the species Anabaenopsis elenkinii.</title>
        <authorList>
            <person name="Delbaje E."/>
            <person name="Andreote A.P.D."/>
            <person name="Pellegrinetti T.A."/>
            <person name="Cruz R.B."/>
            <person name="Branco L.H.Z."/>
            <person name="Fiore M.F."/>
        </authorList>
    </citation>
    <scope>NUCLEOTIDE SEQUENCE [LARGE SCALE GENOMIC DNA]</scope>
    <source>
        <strain evidence="3">CCIBt3563</strain>
    </source>
</reference>
<dbReference type="RefSeq" id="WP_200988049.1">
    <property type="nucleotide sequence ID" value="NZ_CP063311.1"/>
</dbReference>
<organism evidence="2 3">
    <name type="scientific">Anabaenopsis elenkinii CCIBt3563</name>
    <dbReference type="NCBI Taxonomy" id="2779889"/>
    <lineage>
        <taxon>Bacteria</taxon>
        <taxon>Bacillati</taxon>
        <taxon>Cyanobacteriota</taxon>
        <taxon>Cyanophyceae</taxon>
        <taxon>Nostocales</taxon>
        <taxon>Nodulariaceae</taxon>
        <taxon>Anabaenopsis</taxon>
    </lineage>
</organism>
<keyword evidence="3" id="KW-1185">Reference proteome</keyword>
<name>A0A7S6U5D8_9CYAN</name>